<keyword evidence="2" id="KW-1185">Reference proteome</keyword>
<accession>A0ABP8H6X4</accession>
<gene>
    <name evidence="1" type="ORF">GCM10023184_29460</name>
</gene>
<evidence type="ECO:0000313" key="2">
    <source>
        <dbReference type="Proteomes" id="UP001501725"/>
    </source>
</evidence>
<reference evidence="2" key="1">
    <citation type="journal article" date="2019" name="Int. J. Syst. Evol. Microbiol.">
        <title>The Global Catalogue of Microorganisms (GCM) 10K type strain sequencing project: providing services to taxonomists for standard genome sequencing and annotation.</title>
        <authorList>
            <consortium name="The Broad Institute Genomics Platform"/>
            <consortium name="The Broad Institute Genome Sequencing Center for Infectious Disease"/>
            <person name="Wu L."/>
            <person name="Ma J."/>
        </authorList>
    </citation>
    <scope>NUCLEOTIDE SEQUENCE [LARGE SCALE GENOMIC DNA]</scope>
    <source>
        <strain evidence="2">JCM 17919</strain>
    </source>
</reference>
<evidence type="ECO:0008006" key="3">
    <source>
        <dbReference type="Google" id="ProtNLM"/>
    </source>
</evidence>
<dbReference type="EMBL" id="BAABGY010000008">
    <property type="protein sequence ID" value="GAA4334976.1"/>
    <property type="molecule type" value="Genomic_DNA"/>
</dbReference>
<protein>
    <recommendedName>
        <fullName evidence="3">Matrix protein</fullName>
    </recommendedName>
</protein>
<proteinExistence type="predicted"/>
<sequence>MVMLNNTDSTSRPRIHQTGVFEKYILCDKCEHERLGQLERYAAMILNGGTSKTAPVFENRISNDGIRSIYASNLDYTKFKLFVLSIVWRAHTSSQRFFNAVTLSKEDAECIKSLLLRRLPGKEDEYRVSIVGLKNVNGELVRFLTSPWVGVIEGRPMATFYIAGFCYFINLSSLPAMELLEKVYLKETGEIEIPILNGMQSFELLKAMRINEPLAKYMTLMTVGNVIATKKKAEAPTYTLTYRNPPLSSSKPFR</sequence>
<evidence type="ECO:0000313" key="1">
    <source>
        <dbReference type="EMBL" id="GAA4334976.1"/>
    </source>
</evidence>
<dbReference type="Proteomes" id="UP001501725">
    <property type="component" value="Unassembled WGS sequence"/>
</dbReference>
<organism evidence="1 2">
    <name type="scientific">Flaviaesturariibacter amylovorans</name>
    <dbReference type="NCBI Taxonomy" id="1084520"/>
    <lineage>
        <taxon>Bacteria</taxon>
        <taxon>Pseudomonadati</taxon>
        <taxon>Bacteroidota</taxon>
        <taxon>Chitinophagia</taxon>
        <taxon>Chitinophagales</taxon>
        <taxon>Chitinophagaceae</taxon>
        <taxon>Flaviaestuariibacter</taxon>
    </lineage>
</organism>
<comment type="caution">
    <text evidence="1">The sequence shown here is derived from an EMBL/GenBank/DDBJ whole genome shotgun (WGS) entry which is preliminary data.</text>
</comment>
<name>A0ABP8H6X4_9BACT</name>